<organism evidence="1 2">
    <name type="scientific">Rhynocoris fuscipes</name>
    <dbReference type="NCBI Taxonomy" id="488301"/>
    <lineage>
        <taxon>Eukaryota</taxon>
        <taxon>Metazoa</taxon>
        <taxon>Ecdysozoa</taxon>
        <taxon>Arthropoda</taxon>
        <taxon>Hexapoda</taxon>
        <taxon>Insecta</taxon>
        <taxon>Pterygota</taxon>
        <taxon>Neoptera</taxon>
        <taxon>Paraneoptera</taxon>
        <taxon>Hemiptera</taxon>
        <taxon>Heteroptera</taxon>
        <taxon>Panheteroptera</taxon>
        <taxon>Cimicomorpha</taxon>
        <taxon>Reduviidae</taxon>
        <taxon>Harpactorinae</taxon>
        <taxon>Harpactorini</taxon>
        <taxon>Rhynocoris</taxon>
    </lineage>
</organism>
<proteinExistence type="predicted"/>
<reference evidence="1 2" key="1">
    <citation type="submission" date="2022-12" db="EMBL/GenBank/DDBJ databases">
        <title>Chromosome-level genome assembly of true bugs.</title>
        <authorList>
            <person name="Ma L."/>
            <person name="Li H."/>
        </authorList>
    </citation>
    <scope>NUCLEOTIDE SEQUENCE [LARGE SCALE GENOMIC DNA]</scope>
    <source>
        <strain evidence="1">Lab_2022b</strain>
    </source>
</reference>
<evidence type="ECO:0000313" key="2">
    <source>
        <dbReference type="Proteomes" id="UP001461498"/>
    </source>
</evidence>
<protein>
    <submittedName>
        <fullName evidence="1">Uncharacterized protein</fullName>
    </submittedName>
</protein>
<name>A0AAW1D1K7_9HEMI</name>
<keyword evidence="2" id="KW-1185">Reference proteome</keyword>
<sequence>MEDSLDISLDHRLHIIIQDIIIDMQDNIHLIIIIHRIMQKRGFKIDLIQYLLRHIQWMESSIQLTVMEGQ</sequence>
<dbReference type="EMBL" id="JAPXFL010000008">
    <property type="protein sequence ID" value="KAK9502230.1"/>
    <property type="molecule type" value="Genomic_DNA"/>
</dbReference>
<accession>A0AAW1D1K7</accession>
<comment type="caution">
    <text evidence="1">The sequence shown here is derived from an EMBL/GenBank/DDBJ whole genome shotgun (WGS) entry which is preliminary data.</text>
</comment>
<dbReference type="AlphaFoldDB" id="A0AAW1D1K7"/>
<dbReference type="Proteomes" id="UP001461498">
    <property type="component" value="Unassembled WGS sequence"/>
</dbReference>
<gene>
    <name evidence="1" type="ORF">O3M35_011038</name>
</gene>
<evidence type="ECO:0000313" key="1">
    <source>
        <dbReference type="EMBL" id="KAK9502230.1"/>
    </source>
</evidence>